<dbReference type="OMA" id="RYADVQP"/>
<comment type="caution">
    <text evidence="2">The sequence shown here is derived from an EMBL/GenBank/DDBJ whole genome shotgun (WGS) entry which is preliminary data.</text>
</comment>
<reference evidence="2 3" key="1">
    <citation type="submission" date="2018-05" db="EMBL/GenBank/DDBJ databases">
        <title>Draft genome sequence of Scytalidium lignicola DSM 105466, a ubiquitous saprotrophic fungus.</title>
        <authorList>
            <person name="Buettner E."/>
            <person name="Gebauer A.M."/>
            <person name="Hofrichter M."/>
            <person name="Liers C."/>
            <person name="Kellner H."/>
        </authorList>
    </citation>
    <scope>NUCLEOTIDE SEQUENCE [LARGE SCALE GENOMIC DNA]</scope>
    <source>
        <strain evidence="2 3">DSM 105466</strain>
    </source>
</reference>
<feature type="non-terminal residue" evidence="2">
    <location>
        <position position="428"/>
    </location>
</feature>
<dbReference type="AlphaFoldDB" id="A0A3E2HKI5"/>
<feature type="region of interest" description="Disordered" evidence="1">
    <location>
        <begin position="315"/>
        <end position="363"/>
    </location>
</feature>
<sequence>MPSATILPPAPDRLLRPLLAALPAATVSHQPPGAILPFLSPILRQRVQLLSATASEKTPWLPLLYYDDAKAGKLEHVVANDRLQPHPVSGEVEIDWEDEVELKYRRLDAETLQALAAIRDLQLGVRLVYCVGDQEGGGDGWRIGEVNVLDALEQSGWHHDNIDSCEAAFQNIEKQQIESYIRIPNGINGYSSNGNPANGYGDKVEEEDEDDDGDYWAQYDNTPSRTPAPKHSPAPNIRNGNTFSNNGYLSEFQSQVPGPQDDEDSYYAQYASVQAAMDNHDPDEAQQTRDVETSLGRDEVAHELLQNLNSIPDPLPVPALHSSDPILSQFTNGHANGRSKEEGTNPILQPRPASSTPSTGSDTVARLEREAAASSSSASAEQSEMAIKQHISTSLKSLYRLAKVGGIDREEFERLVRTELDLLGMMED</sequence>
<accession>A0A3E2HKI5</accession>
<evidence type="ECO:0000256" key="1">
    <source>
        <dbReference type="SAM" id="MobiDB-lite"/>
    </source>
</evidence>
<evidence type="ECO:0000313" key="2">
    <source>
        <dbReference type="EMBL" id="RFU33561.1"/>
    </source>
</evidence>
<feature type="compositionally biased region" description="Acidic residues" evidence="1">
    <location>
        <begin position="204"/>
        <end position="214"/>
    </location>
</feature>
<feature type="non-terminal residue" evidence="2">
    <location>
        <position position="1"/>
    </location>
</feature>
<dbReference type="OrthoDB" id="5578001at2759"/>
<feature type="compositionally biased region" description="Polar residues" evidence="1">
    <location>
        <begin position="352"/>
        <end position="362"/>
    </location>
</feature>
<evidence type="ECO:0000313" key="3">
    <source>
        <dbReference type="Proteomes" id="UP000258309"/>
    </source>
</evidence>
<organism evidence="2 3">
    <name type="scientific">Scytalidium lignicola</name>
    <name type="common">Hyphomycete</name>
    <dbReference type="NCBI Taxonomy" id="5539"/>
    <lineage>
        <taxon>Eukaryota</taxon>
        <taxon>Fungi</taxon>
        <taxon>Dikarya</taxon>
        <taxon>Ascomycota</taxon>
        <taxon>Pezizomycotina</taxon>
        <taxon>Leotiomycetes</taxon>
        <taxon>Leotiomycetes incertae sedis</taxon>
        <taxon>Scytalidium</taxon>
    </lineage>
</organism>
<gene>
    <name evidence="2" type="ORF">B7463_g2780</name>
</gene>
<dbReference type="Proteomes" id="UP000258309">
    <property type="component" value="Unassembled WGS sequence"/>
</dbReference>
<dbReference type="STRING" id="5539.A0A3E2HKI5"/>
<feature type="compositionally biased region" description="Polar residues" evidence="1">
    <location>
        <begin position="238"/>
        <end position="257"/>
    </location>
</feature>
<protein>
    <submittedName>
        <fullName evidence="2">Uncharacterized protein</fullName>
    </submittedName>
</protein>
<dbReference type="EMBL" id="NCSJ02000034">
    <property type="protein sequence ID" value="RFU33561.1"/>
    <property type="molecule type" value="Genomic_DNA"/>
</dbReference>
<name>A0A3E2HKI5_SCYLI</name>
<keyword evidence="3" id="KW-1185">Reference proteome</keyword>
<proteinExistence type="predicted"/>
<feature type="region of interest" description="Disordered" evidence="1">
    <location>
        <begin position="187"/>
        <end position="264"/>
    </location>
</feature>
<feature type="compositionally biased region" description="Polar residues" evidence="1">
    <location>
        <begin position="325"/>
        <end position="334"/>
    </location>
</feature>